<keyword evidence="1" id="KW-0812">Transmembrane</keyword>
<proteinExistence type="predicted"/>
<dbReference type="Proteomes" id="UP000078540">
    <property type="component" value="Unassembled WGS sequence"/>
</dbReference>
<evidence type="ECO:0000313" key="2">
    <source>
        <dbReference type="EMBL" id="KYM90154.1"/>
    </source>
</evidence>
<gene>
    <name evidence="2" type="ORF">ALC53_01873</name>
</gene>
<protein>
    <submittedName>
        <fullName evidence="2">Uncharacterized protein</fullName>
    </submittedName>
</protein>
<evidence type="ECO:0000256" key="1">
    <source>
        <dbReference type="SAM" id="Phobius"/>
    </source>
</evidence>
<dbReference type="EMBL" id="KQ976415">
    <property type="protein sequence ID" value="KYM90154.1"/>
    <property type="molecule type" value="Genomic_DNA"/>
</dbReference>
<evidence type="ECO:0000313" key="3">
    <source>
        <dbReference type="Proteomes" id="UP000078540"/>
    </source>
</evidence>
<accession>A0A151I5H8</accession>
<dbReference type="AlphaFoldDB" id="A0A151I5H8"/>
<reference evidence="2 3" key="1">
    <citation type="submission" date="2015-09" db="EMBL/GenBank/DDBJ databases">
        <title>Atta colombica WGS genome.</title>
        <authorList>
            <person name="Nygaard S."/>
            <person name="Hu H."/>
            <person name="Boomsma J."/>
            <person name="Zhang G."/>
        </authorList>
    </citation>
    <scope>NUCLEOTIDE SEQUENCE [LARGE SCALE GENOMIC DNA]</scope>
    <source>
        <strain evidence="2">Treedump-2</strain>
        <tissue evidence="2">Whole body</tissue>
    </source>
</reference>
<feature type="transmembrane region" description="Helical" evidence="1">
    <location>
        <begin position="37"/>
        <end position="59"/>
    </location>
</feature>
<keyword evidence="1" id="KW-1133">Transmembrane helix</keyword>
<feature type="non-terminal residue" evidence="2">
    <location>
        <position position="1"/>
    </location>
</feature>
<name>A0A151I5H8_9HYME</name>
<keyword evidence="3" id="KW-1185">Reference proteome</keyword>
<keyword evidence="1" id="KW-0472">Membrane</keyword>
<organism evidence="2 3">
    <name type="scientific">Atta colombica</name>
    <dbReference type="NCBI Taxonomy" id="520822"/>
    <lineage>
        <taxon>Eukaryota</taxon>
        <taxon>Metazoa</taxon>
        <taxon>Ecdysozoa</taxon>
        <taxon>Arthropoda</taxon>
        <taxon>Hexapoda</taxon>
        <taxon>Insecta</taxon>
        <taxon>Pterygota</taxon>
        <taxon>Neoptera</taxon>
        <taxon>Endopterygota</taxon>
        <taxon>Hymenoptera</taxon>
        <taxon>Apocrita</taxon>
        <taxon>Aculeata</taxon>
        <taxon>Formicoidea</taxon>
        <taxon>Formicidae</taxon>
        <taxon>Myrmicinae</taxon>
        <taxon>Atta</taxon>
    </lineage>
</organism>
<sequence>KSFKVFCTKKPATIPIVVGNDAAHTPSRFKYFRIEALKIYVMQGICCSLYFTLACLMWLKK</sequence>